<feature type="non-terminal residue" evidence="2">
    <location>
        <position position="1"/>
    </location>
</feature>
<evidence type="ECO:0000313" key="2">
    <source>
        <dbReference type="EMBL" id="SUZ55897.1"/>
    </source>
</evidence>
<reference evidence="2" key="1">
    <citation type="submission" date="2018-05" db="EMBL/GenBank/DDBJ databases">
        <authorList>
            <person name="Lanie J.A."/>
            <person name="Ng W.-L."/>
            <person name="Kazmierczak K.M."/>
            <person name="Andrzejewski T.M."/>
            <person name="Davidsen T.M."/>
            <person name="Wayne K.J."/>
            <person name="Tettelin H."/>
            <person name="Glass J.I."/>
            <person name="Rusch D."/>
            <person name="Podicherti R."/>
            <person name="Tsui H.-C.T."/>
            <person name="Winkler M.E."/>
        </authorList>
    </citation>
    <scope>NUCLEOTIDE SEQUENCE</scope>
</reference>
<dbReference type="AlphaFoldDB" id="A0A381NN08"/>
<feature type="transmembrane region" description="Helical" evidence="1">
    <location>
        <begin position="102"/>
        <end position="120"/>
    </location>
</feature>
<organism evidence="2">
    <name type="scientific">marine metagenome</name>
    <dbReference type="NCBI Taxonomy" id="408172"/>
    <lineage>
        <taxon>unclassified sequences</taxon>
        <taxon>metagenomes</taxon>
        <taxon>ecological metagenomes</taxon>
    </lineage>
</organism>
<gene>
    <name evidence="2" type="ORF">METZ01_LOCUS8751</name>
</gene>
<evidence type="ECO:0000256" key="1">
    <source>
        <dbReference type="SAM" id="Phobius"/>
    </source>
</evidence>
<protein>
    <recommendedName>
        <fullName evidence="3">Glycosyltransferase RgtA/B/C/D-like domain-containing protein</fullName>
    </recommendedName>
</protein>
<feature type="transmembrane region" description="Helical" evidence="1">
    <location>
        <begin position="350"/>
        <end position="369"/>
    </location>
</feature>
<feature type="transmembrane region" description="Helical" evidence="1">
    <location>
        <begin position="231"/>
        <end position="250"/>
    </location>
</feature>
<feature type="transmembrane region" description="Helical" evidence="1">
    <location>
        <begin position="132"/>
        <end position="150"/>
    </location>
</feature>
<feature type="transmembrane region" description="Helical" evidence="1">
    <location>
        <begin position="293"/>
        <end position="313"/>
    </location>
</feature>
<feature type="transmembrane region" description="Helical" evidence="1">
    <location>
        <begin position="320"/>
        <end position="338"/>
    </location>
</feature>
<sequence>AFGALTLRLSHLWHWALWGSDSGEYLFLTTALAENGALLQDGYLGWGHAYPWFQGMQLLAAAAALLCGLPTAATLLWLIPAAGALAVPALFLAGRRFVSSDAALVGSGCYAVAFPVVFANSHAMPGSLADPLSLLLIYTFIGILAAPRRWLPAFGVLLAGLVVVHHFTLLLAIAGCTGMLAIEAAAGNRRRAPYFTLAVAAALTSLYWVGYATGFRVAILGDTGLPLEALVVAPLVVLIVIRLLAPQIPLPLLDVPQRPARIFLGAFLALLLVIGYGFIWGVPGTTIPVGLEAVPYLLPPLGWLALAAAPGLVLAQRGGWLLCGWTLPIAGLAIVGGLTESHLLIAYRHAPYLLAPLALMAGAGFVTLLQTQPSVRRPRFIAGLVAILLCGALTAYPPADVMGGFQEGSTQVELGCVLWTQQVEPGAFIVSDHRLSSLAFGLGEHNASWEHGAEVLASVGVVREVAAPAAGVQQVDYVLLSNEMRRGVALLQWEAAEPLSAEANTKFGSQNYPVVLNAGECQLYRQVPDSLM</sequence>
<proteinExistence type="predicted"/>
<name>A0A381NN08_9ZZZZ</name>
<feature type="transmembrane region" description="Helical" evidence="1">
    <location>
        <begin position="194"/>
        <end position="211"/>
    </location>
</feature>
<keyword evidence="1" id="KW-0472">Membrane</keyword>
<feature type="transmembrane region" description="Helical" evidence="1">
    <location>
        <begin position="381"/>
        <end position="399"/>
    </location>
</feature>
<feature type="transmembrane region" description="Helical" evidence="1">
    <location>
        <begin position="156"/>
        <end position="182"/>
    </location>
</feature>
<keyword evidence="1" id="KW-1133">Transmembrane helix</keyword>
<accession>A0A381NN08</accession>
<keyword evidence="1" id="KW-0812">Transmembrane</keyword>
<feature type="transmembrane region" description="Helical" evidence="1">
    <location>
        <begin position="262"/>
        <end position="281"/>
    </location>
</feature>
<evidence type="ECO:0008006" key="3">
    <source>
        <dbReference type="Google" id="ProtNLM"/>
    </source>
</evidence>
<dbReference type="EMBL" id="UINC01000467">
    <property type="protein sequence ID" value="SUZ55897.1"/>
    <property type="molecule type" value="Genomic_DNA"/>
</dbReference>
<feature type="transmembrane region" description="Helical" evidence="1">
    <location>
        <begin position="58"/>
        <end position="82"/>
    </location>
</feature>